<evidence type="ECO:0000313" key="2">
    <source>
        <dbReference type="EMBL" id="BBJ42866.1"/>
    </source>
</evidence>
<dbReference type="Proteomes" id="UP000463951">
    <property type="component" value="Chromosome"/>
</dbReference>
<feature type="domain" description="Beta-ketoacyl synthase-like N-terminal" evidence="1">
    <location>
        <begin position="4"/>
        <end position="159"/>
    </location>
</feature>
<dbReference type="InterPro" id="IPR014030">
    <property type="entry name" value="Ketoacyl_synth_N"/>
</dbReference>
<protein>
    <recommendedName>
        <fullName evidence="1">Beta-ketoacyl synthase-like N-terminal domain-containing protein</fullName>
    </recommendedName>
</protein>
<dbReference type="Pfam" id="PF00109">
    <property type="entry name" value="ketoacyl-synt"/>
    <property type="match status" value="1"/>
</dbReference>
<dbReference type="AlphaFoldDB" id="A0A499V3B7"/>
<accession>A0A499V3B7</accession>
<dbReference type="InterPro" id="IPR016039">
    <property type="entry name" value="Thiolase-like"/>
</dbReference>
<dbReference type="EMBL" id="AP019620">
    <property type="protein sequence ID" value="BBJ42866.1"/>
    <property type="molecule type" value="Genomic_DNA"/>
</dbReference>
<reference evidence="2 3" key="1">
    <citation type="journal article" date="2020" name="Int. J. Syst. Evol. Microbiol.">
        <title>Reclassification of Streptomyces castelarensis and Streptomyces sporoclivatus as later heterotypic synonyms of Streptomyces antimycoticus.</title>
        <authorList>
            <person name="Komaki H."/>
            <person name="Tamura T."/>
        </authorList>
    </citation>
    <scope>NUCLEOTIDE SEQUENCE [LARGE SCALE GENOMIC DNA]</scope>
    <source>
        <strain evidence="2 3">NBRC 100767</strain>
    </source>
</reference>
<evidence type="ECO:0000313" key="3">
    <source>
        <dbReference type="Proteomes" id="UP000463951"/>
    </source>
</evidence>
<dbReference type="GO" id="GO:0016747">
    <property type="term" value="F:acyltransferase activity, transferring groups other than amino-acyl groups"/>
    <property type="evidence" value="ECO:0007669"/>
    <property type="project" value="UniProtKB-ARBA"/>
</dbReference>
<name>A0A499V3B7_9ACTN</name>
<dbReference type="Gene3D" id="3.40.47.10">
    <property type="match status" value="1"/>
</dbReference>
<dbReference type="SUPFAM" id="SSF53901">
    <property type="entry name" value="Thiolase-like"/>
    <property type="match status" value="1"/>
</dbReference>
<sequence length="199" mass="20745">MSWAVTGMGAVAGVGGDVDELFHNLCAGRSGVAELRGFDHALHTAHHAYEVDNRPAPGVDVTRRATGLLLDAVGQAVRDAGLDESDLSGVPVLVGTGLRELRSVELWRTQGAEFPAAELHFGTALREAFQADDTHTLSNACSAGLYALALGVDLLAQGRTRWSWPGSMCSPRPCTACWSGCSRCPRPGCGPSTATGTAS</sequence>
<gene>
    <name evidence="2" type="ORF">SSPO_055840</name>
</gene>
<proteinExistence type="predicted"/>
<evidence type="ECO:0000259" key="1">
    <source>
        <dbReference type="Pfam" id="PF00109"/>
    </source>
</evidence>
<organism evidence="2 3">
    <name type="scientific">Streptomyces antimycoticus</name>
    <dbReference type="NCBI Taxonomy" id="68175"/>
    <lineage>
        <taxon>Bacteria</taxon>
        <taxon>Bacillati</taxon>
        <taxon>Actinomycetota</taxon>
        <taxon>Actinomycetes</taxon>
        <taxon>Kitasatosporales</taxon>
        <taxon>Streptomycetaceae</taxon>
        <taxon>Streptomyces</taxon>
        <taxon>Streptomyces violaceusniger group</taxon>
    </lineage>
</organism>